<gene>
    <name evidence="2" type="ORF">CPB84DRAFT_1795912</name>
</gene>
<feature type="transmembrane region" description="Helical" evidence="1">
    <location>
        <begin position="6"/>
        <end position="23"/>
    </location>
</feature>
<evidence type="ECO:0000313" key="2">
    <source>
        <dbReference type="EMBL" id="KAF8876303.1"/>
    </source>
</evidence>
<keyword evidence="1" id="KW-0812">Transmembrane</keyword>
<name>A0A9P5THB9_GYMJU</name>
<dbReference type="Proteomes" id="UP000724874">
    <property type="component" value="Unassembled WGS sequence"/>
</dbReference>
<keyword evidence="3" id="KW-1185">Reference proteome</keyword>
<evidence type="ECO:0000313" key="3">
    <source>
        <dbReference type="Proteomes" id="UP000724874"/>
    </source>
</evidence>
<protein>
    <submittedName>
        <fullName evidence="2">Uncharacterized protein</fullName>
    </submittedName>
</protein>
<keyword evidence="1" id="KW-1133">Transmembrane helix</keyword>
<reference evidence="2" key="1">
    <citation type="submission" date="2020-11" db="EMBL/GenBank/DDBJ databases">
        <authorList>
            <consortium name="DOE Joint Genome Institute"/>
            <person name="Ahrendt S."/>
            <person name="Riley R."/>
            <person name="Andreopoulos W."/>
            <person name="LaButti K."/>
            <person name="Pangilinan J."/>
            <person name="Ruiz-duenas F.J."/>
            <person name="Barrasa J.M."/>
            <person name="Sanchez-Garcia M."/>
            <person name="Camarero S."/>
            <person name="Miyauchi S."/>
            <person name="Serrano A."/>
            <person name="Linde D."/>
            <person name="Babiker R."/>
            <person name="Drula E."/>
            <person name="Ayuso-Fernandez I."/>
            <person name="Pacheco R."/>
            <person name="Padilla G."/>
            <person name="Ferreira P."/>
            <person name="Barriuso J."/>
            <person name="Kellner H."/>
            <person name="Castanera R."/>
            <person name="Alfaro M."/>
            <person name="Ramirez L."/>
            <person name="Pisabarro A.G."/>
            <person name="Kuo A."/>
            <person name="Tritt A."/>
            <person name="Lipzen A."/>
            <person name="He G."/>
            <person name="Yan M."/>
            <person name="Ng V."/>
            <person name="Cullen D."/>
            <person name="Martin F."/>
            <person name="Rosso M.-N."/>
            <person name="Henrissat B."/>
            <person name="Hibbett D."/>
            <person name="Martinez A.T."/>
            <person name="Grigoriev I.V."/>
        </authorList>
    </citation>
    <scope>NUCLEOTIDE SEQUENCE</scope>
    <source>
        <strain evidence="2">AH 44721</strain>
    </source>
</reference>
<organism evidence="2 3">
    <name type="scientific">Gymnopilus junonius</name>
    <name type="common">Spectacular rustgill mushroom</name>
    <name type="synonym">Gymnopilus spectabilis subsp. junonius</name>
    <dbReference type="NCBI Taxonomy" id="109634"/>
    <lineage>
        <taxon>Eukaryota</taxon>
        <taxon>Fungi</taxon>
        <taxon>Dikarya</taxon>
        <taxon>Basidiomycota</taxon>
        <taxon>Agaricomycotina</taxon>
        <taxon>Agaricomycetes</taxon>
        <taxon>Agaricomycetidae</taxon>
        <taxon>Agaricales</taxon>
        <taxon>Agaricineae</taxon>
        <taxon>Hymenogastraceae</taxon>
        <taxon>Gymnopilus</taxon>
    </lineage>
</organism>
<evidence type="ECO:0000256" key="1">
    <source>
        <dbReference type="SAM" id="Phobius"/>
    </source>
</evidence>
<proteinExistence type="predicted"/>
<dbReference type="OrthoDB" id="8191639at2759"/>
<sequence>MSLPMTLTIVTIFLMGSISAFFVSRLPLAVPRRAIDLYSWFSAFYGTGHELVADKATAFCKDTDFEDIVEYVGDLKVYFPV</sequence>
<dbReference type="AlphaFoldDB" id="A0A9P5THB9"/>
<accession>A0A9P5THB9</accession>
<dbReference type="EMBL" id="JADNYJ010000184">
    <property type="protein sequence ID" value="KAF8876303.1"/>
    <property type="molecule type" value="Genomic_DNA"/>
</dbReference>
<comment type="caution">
    <text evidence="2">The sequence shown here is derived from an EMBL/GenBank/DDBJ whole genome shotgun (WGS) entry which is preliminary data.</text>
</comment>
<keyword evidence="1" id="KW-0472">Membrane</keyword>